<dbReference type="GO" id="GO:0030414">
    <property type="term" value="F:peptidase inhibitor activity"/>
    <property type="evidence" value="ECO:0007669"/>
    <property type="project" value="InterPro"/>
</dbReference>
<dbReference type="InterPro" id="IPR008197">
    <property type="entry name" value="WAP_dom"/>
</dbReference>
<keyword evidence="2" id="KW-0732">Signal</keyword>
<organism evidence="4 5">
    <name type="scientific">Trichuris muris</name>
    <name type="common">Mouse whipworm</name>
    <dbReference type="NCBI Taxonomy" id="70415"/>
    <lineage>
        <taxon>Eukaryota</taxon>
        <taxon>Metazoa</taxon>
        <taxon>Ecdysozoa</taxon>
        <taxon>Nematoda</taxon>
        <taxon>Enoplea</taxon>
        <taxon>Dorylaimia</taxon>
        <taxon>Trichinellida</taxon>
        <taxon>Trichuridae</taxon>
        <taxon>Trichuris</taxon>
    </lineage>
</organism>
<dbReference type="PRINTS" id="PR00003">
    <property type="entry name" value="4DISULPHCORE"/>
</dbReference>
<evidence type="ECO:0000256" key="2">
    <source>
        <dbReference type="SAM" id="SignalP"/>
    </source>
</evidence>
<evidence type="ECO:0000259" key="3">
    <source>
        <dbReference type="PROSITE" id="PS51390"/>
    </source>
</evidence>
<dbReference type="Gene3D" id="4.10.75.10">
    <property type="entry name" value="Elafin-like"/>
    <property type="match status" value="1"/>
</dbReference>
<dbReference type="Proteomes" id="UP000046395">
    <property type="component" value="Unassembled WGS sequence"/>
</dbReference>
<dbReference type="AlphaFoldDB" id="A0A5S6Q3S2"/>
<feature type="domain" description="WAP" evidence="3">
    <location>
        <begin position="20"/>
        <end position="65"/>
    </location>
</feature>
<evidence type="ECO:0000313" key="5">
    <source>
        <dbReference type="WBParaSite" id="TMUE_0000001881.1"/>
    </source>
</evidence>
<dbReference type="SMART" id="SM00217">
    <property type="entry name" value="WAP"/>
    <property type="match status" value="1"/>
</dbReference>
<feature type="signal peptide" evidence="2">
    <location>
        <begin position="1"/>
        <end position="21"/>
    </location>
</feature>
<accession>A0A5S6Q3S2</accession>
<name>A0A5S6Q3S2_TRIMR</name>
<sequence>MNIPLLLITTLTVCLLQVAQAGKPGTCPKVFDIGFSRSCTSDYQCPGNEKCCVEMTGGSGCVQPRDASHGPDGPFEPSRQPRSLAKSHESASRI</sequence>
<dbReference type="PROSITE" id="PS51390">
    <property type="entry name" value="WAP"/>
    <property type="match status" value="1"/>
</dbReference>
<reference evidence="5" key="1">
    <citation type="submission" date="2019-12" db="UniProtKB">
        <authorList>
            <consortium name="WormBaseParasite"/>
        </authorList>
    </citation>
    <scope>IDENTIFICATION</scope>
</reference>
<dbReference type="Pfam" id="PF00095">
    <property type="entry name" value="WAP"/>
    <property type="match status" value="1"/>
</dbReference>
<dbReference type="SUPFAM" id="SSF57256">
    <property type="entry name" value="Elafin-like"/>
    <property type="match status" value="1"/>
</dbReference>
<protein>
    <submittedName>
        <fullName evidence="5">WAP domain-containing protein</fullName>
    </submittedName>
</protein>
<dbReference type="GO" id="GO:0005576">
    <property type="term" value="C:extracellular region"/>
    <property type="evidence" value="ECO:0007669"/>
    <property type="project" value="InterPro"/>
</dbReference>
<feature type="region of interest" description="Disordered" evidence="1">
    <location>
        <begin position="63"/>
        <end position="94"/>
    </location>
</feature>
<keyword evidence="4" id="KW-1185">Reference proteome</keyword>
<proteinExistence type="predicted"/>
<evidence type="ECO:0000313" key="4">
    <source>
        <dbReference type="Proteomes" id="UP000046395"/>
    </source>
</evidence>
<evidence type="ECO:0000256" key="1">
    <source>
        <dbReference type="SAM" id="MobiDB-lite"/>
    </source>
</evidence>
<dbReference type="InterPro" id="IPR036645">
    <property type="entry name" value="Elafin-like_sf"/>
</dbReference>
<dbReference type="WBParaSite" id="TMUE_0000001881.1">
    <property type="protein sequence ID" value="TMUE_0000001881.1"/>
    <property type="gene ID" value="WBGene00297748"/>
</dbReference>
<feature type="chain" id="PRO_5024461182" evidence="2">
    <location>
        <begin position="22"/>
        <end position="94"/>
    </location>
</feature>